<gene>
    <name evidence="4" type="ORF">GUITHDRAFT_146805</name>
</gene>
<dbReference type="SUPFAM" id="SSF51713">
    <property type="entry name" value="tRNA-guanine transglycosylase"/>
    <property type="match status" value="1"/>
</dbReference>
<dbReference type="GeneID" id="17291707"/>
<accession>L1IFF0</accession>
<dbReference type="PANTHER" id="PTHR43468:SF1">
    <property type="entry name" value="TRNA-GUANOSINE(34) QUEUINE TRANSGLYCOSYLASE"/>
    <property type="match status" value="1"/>
</dbReference>
<dbReference type="OrthoDB" id="10266407at2759"/>
<evidence type="ECO:0000313" key="6">
    <source>
        <dbReference type="Proteomes" id="UP000011087"/>
    </source>
</evidence>
<dbReference type="HOGENOM" id="CLU_1191825_0_0_1"/>
<dbReference type="InterPro" id="IPR002616">
    <property type="entry name" value="tRNA_ribo_trans-like"/>
</dbReference>
<proteinExistence type="predicted"/>
<organism evidence="4">
    <name type="scientific">Guillardia theta (strain CCMP2712)</name>
    <name type="common">Cryptophyte</name>
    <dbReference type="NCBI Taxonomy" id="905079"/>
    <lineage>
        <taxon>Eukaryota</taxon>
        <taxon>Cryptophyceae</taxon>
        <taxon>Pyrenomonadales</taxon>
        <taxon>Geminigeraceae</taxon>
        <taxon>Guillardia</taxon>
    </lineage>
</organism>
<evidence type="ECO:0000256" key="2">
    <source>
        <dbReference type="SAM" id="MobiDB-lite"/>
    </source>
</evidence>
<dbReference type="GO" id="GO:0046872">
    <property type="term" value="F:metal ion binding"/>
    <property type="evidence" value="ECO:0007669"/>
    <property type="project" value="UniProtKB-KW"/>
</dbReference>
<protein>
    <recommendedName>
        <fullName evidence="3">tRNA-guanine(15) transglycosylase-like domain-containing protein</fullName>
    </recommendedName>
</protein>
<name>L1IFF0_GUITC</name>
<reference evidence="4 6" key="1">
    <citation type="journal article" date="2012" name="Nature">
        <title>Algal genomes reveal evolutionary mosaicism and the fate of nucleomorphs.</title>
        <authorList>
            <consortium name="DOE Joint Genome Institute"/>
            <person name="Curtis B.A."/>
            <person name="Tanifuji G."/>
            <person name="Burki F."/>
            <person name="Gruber A."/>
            <person name="Irimia M."/>
            <person name="Maruyama S."/>
            <person name="Arias M.C."/>
            <person name="Ball S.G."/>
            <person name="Gile G.H."/>
            <person name="Hirakawa Y."/>
            <person name="Hopkins J.F."/>
            <person name="Kuo A."/>
            <person name="Rensing S.A."/>
            <person name="Schmutz J."/>
            <person name="Symeonidi A."/>
            <person name="Elias M."/>
            <person name="Eveleigh R.J."/>
            <person name="Herman E.K."/>
            <person name="Klute M.J."/>
            <person name="Nakayama T."/>
            <person name="Obornik M."/>
            <person name="Reyes-Prieto A."/>
            <person name="Armbrust E.V."/>
            <person name="Aves S.J."/>
            <person name="Beiko R.G."/>
            <person name="Coutinho P."/>
            <person name="Dacks J.B."/>
            <person name="Durnford D.G."/>
            <person name="Fast N.M."/>
            <person name="Green B.R."/>
            <person name="Grisdale C.J."/>
            <person name="Hempel F."/>
            <person name="Henrissat B."/>
            <person name="Hoppner M.P."/>
            <person name="Ishida K."/>
            <person name="Kim E."/>
            <person name="Koreny L."/>
            <person name="Kroth P.G."/>
            <person name="Liu Y."/>
            <person name="Malik S.B."/>
            <person name="Maier U.G."/>
            <person name="McRose D."/>
            <person name="Mock T."/>
            <person name="Neilson J.A."/>
            <person name="Onodera N.T."/>
            <person name="Poole A.M."/>
            <person name="Pritham E.J."/>
            <person name="Richards T.A."/>
            <person name="Rocap G."/>
            <person name="Roy S.W."/>
            <person name="Sarai C."/>
            <person name="Schaack S."/>
            <person name="Shirato S."/>
            <person name="Slamovits C.H."/>
            <person name="Spencer D.F."/>
            <person name="Suzuki S."/>
            <person name="Worden A.Z."/>
            <person name="Zauner S."/>
            <person name="Barry K."/>
            <person name="Bell C."/>
            <person name="Bharti A.K."/>
            <person name="Crow J.A."/>
            <person name="Grimwood J."/>
            <person name="Kramer R."/>
            <person name="Lindquist E."/>
            <person name="Lucas S."/>
            <person name="Salamov A."/>
            <person name="McFadden G.I."/>
            <person name="Lane C.E."/>
            <person name="Keeling P.J."/>
            <person name="Gray M.W."/>
            <person name="Grigoriev I.V."/>
            <person name="Archibald J.M."/>
        </authorList>
    </citation>
    <scope>NUCLEOTIDE SEQUENCE</scope>
    <source>
        <strain evidence="4 6">CCMP2712</strain>
    </source>
</reference>
<dbReference type="NCBIfam" id="TIGR00449">
    <property type="entry name" value="tgt_general"/>
    <property type="match status" value="1"/>
</dbReference>
<dbReference type="KEGG" id="gtt:GUITHDRAFT_146805"/>
<dbReference type="Pfam" id="PF01702">
    <property type="entry name" value="TGT"/>
    <property type="match status" value="1"/>
</dbReference>
<evidence type="ECO:0000259" key="3">
    <source>
        <dbReference type="Pfam" id="PF01702"/>
    </source>
</evidence>
<dbReference type="PANTHER" id="PTHR43468">
    <property type="match status" value="1"/>
</dbReference>
<reference evidence="5" key="3">
    <citation type="submission" date="2016-03" db="UniProtKB">
        <authorList>
            <consortium name="EnsemblProtists"/>
        </authorList>
    </citation>
    <scope>IDENTIFICATION</scope>
</reference>
<feature type="region of interest" description="Disordered" evidence="2">
    <location>
        <begin position="27"/>
        <end position="56"/>
    </location>
</feature>
<reference evidence="6" key="2">
    <citation type="submission" date="2012-11" db="EMBL/GenBank/DDBJ databases">
        <authorList>
            <person name="Kuo A."/>
            <person name="Curtis B.A."/>
            <person name="Tanifuji G."/>
            <person name="Burki F."/>
            <person name="Gruber A."/>
            <person name="Irimia M."/>
            <person name="Maruyama S."/>
            <person name="Arias M.C."/>
            <person name="Ball S.G."/>
            <person name="Gile G.H."/>
            <person name="Hirakawa Y."/>
            <person name="Hopkins J.F."/>
            <person name="Rensing S.A."/>
            <person name="Schmutz J."/>
            <person name="Symeonidi A."/>
            <person name="Elias M."/>
            <person name="Eveleigh R.J."/>
            <person name="Herman E.K."/>
            <person name="Klute M.J."/>
            <person name="Nakayama T."/>
            <person name="Obornik M."/>
            <person name="Reyes-Prieto A."/>
            <person name="Armbrust E.V."/>
            <person name="Aves S.J."/>
            <person name="Beiko R.G."/>
            <person name="Coutinho P."/>
            <person name="Dacks J.B."/>
            <person name="Durnford D.G."/>
            <person name="Fast N.M."/>
            <person name="Green B.R."/>
            <person name="Grisdale C."/>
            <person name="Hempe F."/>
            <person name="Henrissat B."/>
            <person name="Hoppner M.P."/>
            <person name="Ishida K.-I."/>
            <person name="Kim E."/>
            <person name="Koreny L."/>
            <person name="Kroth P.G."/>
            <person name="Liu Y."/>
            <person name="Malik S.-B."/>
            <person name="Maier U.G."/>
            <person name="McRose D."/>
            <person name="Mock T."/>
            <person name="Neilson J.A."/>
            <person name="Onodera N.T."/>
            <person name="Poole A.M."/>
            <person name="Pritham E.J."/>
            <person name="Richards T.A."/>
            <person name="Rocap G."/>
            <person name="Roy S.W."/>
            <person name="Sarai C."/>
            <person name="Schaack S."/>
            <person name="Shirato S."/>
            <person name="Slamovits C.H."/>
            <person name="Spencer D.F."/>
            <person name="Suzuki S."/>
            <person name="Worden A.Z."/>
            <person name="Zauner S."/>
            <person name="Barry K."/>
            <person name="Bell C."/>
            <person name="Bharti A.K."/>
            <person name="Crow J.A."/>
            <person name="Grimwood J."/>
            <person name="Kramer R."/>
            <person name="Lindquist E."/>
            <person name="Lucas S."/>
            <person name="Salamov A."/>
            <person name="McFadden G.I."/>
            <person name="Lane C.E."/>
            <person name="Keeling P.J."/>
            <person name="Gray M.W."/>
            <person name="Grigoriev I.V."/>
            <person name="Archibald J.M."/>
        </authorList>
    </citation>
    <scope>NUCLEOTIDE SEQUENCE</scope>
    <source>
        <strain evidence="6">CCMP2712</strain>
    </source>
</reference>
<dbReference type="InterPro" id="IPR036511">
    <property type="entry name" value="TGT-like_sf"/>
</dbReference>
<feature type="domain" description="tRNA-guanine(15) transglycosylase-like" evidence="3">
    <location>
        <begin position="81"/>
        <end position="226"/>
    </location>
</feature>
<dbReference type="Gene3D" id="3.20.20.105">
    <property type="entry name" value="Queuine tRNA-ribosyltransferase-like"/>
    <property type="match status" value="1"/>
</dbReference>
<evidence type="ECO:0000313" key="5">
    <source>
        <dbReference type="EnsemblProtists" id="EKX34963"/>
    </source>
</evidence>
<dbReference type="STRING" id="905079.L1IFF0"/>
<sequence>MATRSTVLSCRRKLCFAPVARQIHESAKDETAKVVRQSKRKKKNGIDPFTPPPPPSDFPSWAYDKKDFFHYELVHQSKKSLARVGRIHTPHGIVNTPGFVSVGTNGALKAVDHRAADDAGCELMFMNTYHLLVQPGPELIDQMGGLHKFVGRDRPIITDSGGFQLFSLSYGSVEDELNMKSRSGRHGWTNTVMKVEEEGAWFRSYRDGRLIKLTPETTVQAQKAYRSLHSSFP</sequence>
<dbReference type="EnsemblProtists" id="EKX34963">
    <property type="protein sequence ID" value="EKX34963"/>
    <property type="gene ID" value="GUITHDRAFT_146805"/>
</dbReference>
<keyword evidence="1" id="KW-0479">Metal-binding</keyword>
<dbReference type="EMBL" id="JH993099">
    <property type="protein sequence ID" value="EKX34963.1"/>
    <property type="molecule type" value="Genomic_DNA"/>
</dbReference>
<evidence type="ECO:0000313" key="4">
    <source>
        <dbReference type="EMBL" id="EKX34963.1"/>
    </source>
</evidence>
<dbReference type="eggNOG" id="KOG3908">
    <property type="taxonomic scope" value="Eukaryota"/>
</dbReference>
<dbReference type="PaxDb" id="55529-EKX34963"/>
<dbReference type="AlphaFoldDB" id="L1IFF0"/>
<evidence type="ECO:0000256" key="1">
    <source>
        <dbReference type="ARBA" id="ARBA00022723"/>
    </source>
</evidence>
<dbReference type="RefSeq" id="XP_005821943.1">
    <property type="nucleotide sequence ID" value="XM_005821886.1"/>
</dbReference>
<dbReference type="GO" id="GO:0006400">
    <property type="term" value="P:tRNA modification"/>
    <property type="evidence" value="ECO:0007669"/>
    <property type="project" value="InterPro"/>
</dbReference>
<dbReference type="Proteomes" id="UP000011087">
    <property type="component" value="Unassembled WGS sequence"/>
</dbReference>
<keyword evidence="6" id="KW-1185">Reference proteome</keyword>